<organism evidence="1 2">
    <name type="scientific">Pseudomonas phage Noxifer</name>
    <dbReference type="NCBI Taxonomy" id="2006684"/>
    <lineage>
        <taxon>Viruses</taxon>
        <taxon>Duplodnaviria</taxon>
        <taxon>Heunggongvirae</taxon>
        <taxon>Uroviricota</taxon>
        <taxon>Caudoviricetes</taxon>
        <taxon>Chimalliviridae</taxon>
        <taxon>Noxifervirus</taxon>
        <taxon>Noxifervirus noxifer</taxon>
    </lineage>
</organism>
<evidence type="ECO:0000313" key="1">
    <source>
        <dbReference type="EMBL" id="ARV77312.1"/>
    </source>
</evidence>
<accession>A0A1Y0SUX3</accession>
<name>A0A1Y0SUX3_9CAUD</name>
<keyword evidence="2" id="KW-1185">Reference proteome</keyword>
<dbReference type="EMBL" id="MF063068">
    <property type="protein sequence ID" value="ARV77312.1"/>
    <property type="molecule type" value="Genomic_DNA"/>
</dbReference>
<dbReference type="Proteomes" id="UP000224829">
    <property type="component" value="Segment"/>
</dbReference>
<sequence length="84" mass="9544">MLTECKPNPQPDVNDVLTAYIRFPKAKSQWEAVALLMEDEWAKQTLQVGLCNDKIKALNGWYDKQKTTLENNHDATGGADLPRR</sequence>
<proteinExistence type="predicted"/>
<reference evidence="1 2" key="1">
    <citation type="submission" date="2017-05" db="EMBL/GenBank/DDBJ databases">
        <authorList>
            <person name="Song R."/>
            <person name="Chenine A.L."/>
            <person name="Ruprecht R.M."/>
        </authorList>
    </citation>
    <scope>NUCLEOTIDE SEQUENCE [LARGE SCALE GENOMIC DNA]</scope>
</reference>
<protein>
    <submittedName>
        <fullName evidence="1">Uncharacterized protein</fullName>
    </submittedName>
</protein>
<evidence type="ECO:0000313" key="2">
    <source>
        <dbReference type="Proteomes" id="UP000224829"/>
    </source>
</evidence>
<gene>
    <name evidence="1" type="ORF">NOXIFER_143</name>
</gene>